<dbReference type="AlphaFoldDB" id="A0AAE0VWG1"/>
<dbReference type="InterPro" id="IPR017948">
    <property type="entry name" value="TGFb_CS"/>
</dbReference>
<comment type="similarity">
    <text evidence="2 6">Belongs to the TGF-beta family.</text>
</comment>
<dbReference type="InterPro" id="IPR001839">
    <property type="entry name" value="TGF-b_C"/>
</dbReference>
<dbReference type="PROSITE" id="PS00250">
    <property type="entry name" value="TGF_BETA_1"/>
    <property type="match status" value="1"/>
</dbReference>
<protein>
    <recommendedName>
        <fullName evidence="8">TGF-beta family profile domain-containing protein</fullName>
    </recommendedName>
</protein>
<accession>A0AAE0VWG1</accession>
<evidence type="ECO:0000256" key="7">
    <source>
        <dbReference type="SAM" id="MobiDB-lite"/>
    </source>
</evidence>
<comment type="subcellular location">
    <subcellularLocation>
        <location evidence="1">Secreted</location>
    </subcellularLocation>
</comment>
<keyword evidence="3" id="KW-0964">Secreted</keyword>
<evidence type="ECO:0000256" key="1">
    <source>
        <dbReference type="ARBA" id="ARBA00004613"/>
    </source>
</evidence>
<dbReference type="PANTHER" id="PTHR11848:SF270">
    <property type="entry name" value="BONE MORPHOGENETIC PROTEIN 3-LIKE"/>
    <property type="match status" value="1"/>
</dbReference>
<dbReference type="Proteomes" id="UP001195483">
    <property type="component" value="Unassembled WGS sequence"/>
</dbReference>
<dbReference type="Gene3D" id="2.60.120.970">
    <property type="match status" value="1"/>
</dbReference>
<feature type="compositionally biased region" description="Basic residues" evidence="7">
    <location>
        <begin position="234"/>
        <end position="253"/>
    </location>
</feature>
<name>A0AAE0VWG1_9BIVA</name>
<evidence type="ECO:0000313" key="10">
    <source>
        <dbReference type="Proteomes" id="UP001195483"/>
    </source>
</evidence>
<keyword evidence="5" id="KW-1015">Disulfide bond</keyword>
<evidence type="ECO:0000259" key="8">
    <source>
        <dbReference type="PROSITE" id="PS51362"/>
    </source>
</evidence>
<dbReference type="InterPro" id="IPR001111">
    <property type="entry name" value="TGF-b_propeptide"/>
</dbReference>
<evidence type="ECO:0000256" key="4">
    <source>
        <dbReference type="ARBA" id="ARBA00023030"/>
    </source>
</evidence>
<feature type="region of interest" description="Disordered" evidence="7">
    <location>
        <begin position="200"/>
        <end position="256"/>
    </location>
</feature>
<evidence type="ECO:0000313" key="9">
    <source>
        <dbReference type="EMBL" id="KAK3592666.1"/>
    </source>
</evidence>
<reference evidence="9" key="2">
    <citation type="journal article" date="2021" name="Genome Biol. Evol.">
        <title>Developing a high-quality reference genome for a parasitic bivalve with doubly uniparental inheritance (Bivalvia: Unionida).</title>
        <authorList>
            <person name="Smith C.H."/>
        </authorList>
    </citation>
    <scope>NUCLEOTIDE SEQUENCE</scope>
    <source>
        <strain evidence="9">CHS0354</strain>
        <tissue evidence="9">Mantle</tissue>
    </source>
</reference>
<gene>
    <name evidence="9" type="ORF">CHS0354_015967</name>
</gene>
<keyword evidence="4 6" id="KW-0339">Growth factor</keyword>
<dbReference type="SMART" id="SM00204">
    <property type="entry name" value="TGFB"/>
    <property type="match status" value="1"/>
</dbReference>
<proteinExistence type="inferred from homology"/>
<dbReference type="PANTHER" id="PTHR11848">
    <property type="entry name" value="TGF-BETA FAMILY"/>
    <property type="match status" value="1"/>
</dbReference>
<reference evidence="9" key="1">
    <citation type="journal article" date="2021" name="Genome Biol. Evol.">
        <title>A High-Quality Reference Genome for a Parasitic Bivalve with Doubly Uniparental Inheritance (Bivalvia: Unionida).</title>
        <authorList>
            <person name="Smith C.H."/>
        </authorList>
    </citation>
    <scope>NUCLEOTIDE SEQUENCE</scope>
    <source>
        <strain evidence="9">CHS0354</strain>
    </source>
</reference>
<feature type="region of interest" description="Disordered" evidence="7">
    <location>
        <begin position="145"/>
        <end position="184"/>
    </location>
</feature>
<evidence type="ECO:0000256" key="5">
    <source>
        <dbReference type="ARBA" id="ARBA00023157"/>
    </source>
</evidence>
<dbReference type="GO" id="GO:0005125">
    <property type="term" value="F:cytokine activity"/>
    <property type="evidence" value="ECO:0007669"/>
    <property type="project" value="TreeGrafter"/>
</dbReference>
<evidence type="ECO:0000256" key="6">
    <source>
        <dbReference type="RuleBase" id="RU000354"/>
    </source>
</evidence>
<sequence>MFVFNLTSIVTSEEMISAEIHLYKRKQKLRRRNLDIELMIYEIAPHYISLTSKITMRAESFGWQWFDVTEGVKSCLAARPDHPYMFALKFRSEKPNGKHTILALKKFMHHHSVPYLIVYSNDTENVSLENLDKLTESFKAITNADKDENASGSTSQRSKRDLSGVSTDGGYRPSRSLFTNEIPEDPNDYRKYAFGFNMPHTHPGMLQARKEQKHRPSDSRLIPYPNSSTDIKNGRKWKTRQKNTKNRRNRNKKNKQELPFKWDDYHDNMATEENSGRLCSKKKLIVDFHDIGWGEWIISPKSFEAHYCSGSCPFPLTKVSNHVSLQFNIFP</sequence>
<dbReference type="Gene3D" id="2.10.90.10">
    <property type="entry name" value="Cystine-knot cytokines"/>
    <property type="match status" value="1"/>
</dbReference>
<evidence type="ECO:0000256" key="3">
    <source>
        <dbReference type="ARBA" id="ARBA00022525"/>
    </source>
</evidence>
<dbReference type="Pfam" id="PF00688">
    <property type="entry name" value="TGFb_propeptide"/>
    <property type="match status" value="1"/>
</dbReference>
<feature type="domain" description="TGF-beta family profile" evidence="8">
    <location>
        <begin position="247"/>
        <end position="331"/>
    </location>
</feature>
<dbReference type="PRINTS" id="PR00669">
    <property type="entry name" value="INHIBINA"/>
</dbReference>
<dbReference type="Pfam" id="PF00019">
    <property type="entry name" value="TGF_beta"/>
    <property type="match status" value="1"/>
</dbReference>
<dbReference type="GO" id="GO:0005615">
    <property type="term" value="C:extracellular space"/>
    <property type="evidence" value="ECO:0007669"/>
    <property type="project" value="TreeGrafter"/>
</dbReference>
<feature type="compositionally biased region" description="Basic and acidic residues" evidence="7">
    <location>
        <begin position="208"/>
        <end position="218"/>
    </location>
</feature>
<organism evidence="9 10">
    <name type="scientific">Potamilus streckersoni</name>
    <dbReference type="NCBI Taxonomy" id="2493646"/>
    <lineage>
        <taxon>Eukaryota</taxon>
        <taxon>Metazoa</taxon>
        <taxon>Spiralia</taxon>
        <taxon>Lophotrochozoa</taxon>
        <taxon>Mollusca</taxon>
        <taxon>Bivalvia</taxon>
        <taxon>Autobranchia</taxon>
        <taxon>Heteroconchia</taxon>
        <taxon>Palaeoheterodonta</taxon>
        <taxon>Unionida</taxon>
        <taxon>Unionoidea</taxon>
        <taxon>Unionidae</taxon>
        <taxon>Ambleminae</taxon>
        <taxon>Lampsilini</taxon>
        <taxon>Potamilus</taxon>
    </lineage>
</organism>
<dbReference type="InterPro" id="IPR015615">
    <property type="entry name" value="TGF-beta-rel"/>
</dbReference>
<dbReference type="GO" id="GO:0008083">
    <property type="term" value="F:growth factor activity"/>
    <property type="evidence" value="ECO:0007669"/>
    <property type="project" value="UniProtKB-KW"/>
</dbReference>
<dbReference type="EMBL" id="JAEAOA010000994">
    <property type="protein sequence ID" value="KAK3592666.1"/>
    <property type="molecule type" value="Genomic_DNA"/>
</dbReference>
<keyword evidence="10" id="KW-1185">Reference proteome</keyword>
<dbReference type="InterPro" id="IPR029034">
    <property type="entry name" value="Cystine-knot_cytokine"/>
</dbReference>
<evidence type="ECO:0000256" key="2">
    <source>
        <dbReference type="ARBA" id="ARBA00006656"/>
    </source>
</evidence>
<dbReference type="SUPFAM" id="SSF57501">
    <property type="entry name" value="Cystine-knot cytokines"/>
    <property type="match status" value="1"/>
</dbReference>
<dbReference type="PROSITE" id="PS51362">
    <property type="entry name" value="TGF_BETA_2"/>
    <property type="match status" value="1"/>
</dbReference>
<reference evidence="9" key="3">
    <citation type="submission" date="2023-05" db="EMBL/GenBank/DDBJ databases">
        <authorList>
            <person name="Smith C.H."/>
        </authorList>
    </citation>
    <scope>NUCLEOTIDE SEQUENCE</scope>
    <source>
        <strain evidence="9">CHS0354</strain>
        <tissue evidence="9">Mantle</tissue>
    </source>
</reference>
<comment type="caution">
    <text evidence="9">The sequence shown here is derived from an EMBL/GenBank/DDBJ whole genome shotgun (WGS) entry which is preliminary data.</text>
</comment>